<evidence type="ECO:0000256" key="1">
    <source>
        <dbReference type="ARBA" id="ARBA00022679"/>
    </source>
</evidence>
<feature type="domain" description="N-acetyltransferase" evidence="3">
    <location>
        <begin position="1"/>
        <end position="164"/>
    </location>
</feature>
<dbReference type="GO" id="GO:0016747">
    <property type="term" value="F:acyltransferase activity, transferring groups other than amino-acyl groups"/>
    <property type="evidence" value="ECO:0007669"/>
    <property type="project" value="InterPro"/>
</dbReference>
<dbReference type="CDD" id="cd04301">
    <property type="entry name" value="NAT_SF"/>
    <property type="match status" value="1"/>
</dbReference>
<evidence type="ECO:0000259" key="3">
    <source>
        <dbReference type="PROSITE" id="PS51186"/>
    </source>
</evidence>
<reference evidence="4 5" key="1">
    <citation type="submission" date="2016-10" db="EMBL/GenBank/DDBJ databases">
        <authorList>
            <person name="de Groot N.N."/>
        </authorList>
    </citation>
    <scope>NUCLEOTIDE SEQUENCE [LARGE SCALE GENOMIC DNA]</scope>
    <source>
        <strain evidence="4 5">CDM_5</strain>
    </source>
</reference>
<dbReference type="Proteomes" id="UP000183894">
    <property type="component" value="Unassembled WGS sequence"/>
</dbReference>
<dbReference type="SUPFAM" id="SSF55729">
    <property type="entry name" value="Acyl-CoA N-acyltransferases (Nat)"/>
    <property type="match status" value="1"/>
</dbReference>
<dbReference type="Gene3D" id="3.40.630.30">
    <property type="match status" value="1"/>
</dbReference>
<proteinExistence type="predicted"/>
<dbReference type="InterPro" id="IPR016181">
    <property type="entry name" value="Acyl_CoA_acyltransferase"/>
</dbReference>
<dbReference type="PANTHER" id="PTHR43877">
    <property type="entry name" value="AMINOALKYLPHOSPHONATE N-ACETYLTRANSFERASE-RELATED-RELATED"/>
    <property type="match status" value="1"/>
</dbReference>
<gene>
    <name evidence="4" type="ORF">SAMN04488691_10569</name>
</gene>
<sequence>MEIRPARPEDYDAVAAFTRDTWADRDGSDYIPDIYHDWIAPDDPTQATLLVDMGDETPSDDIAAIAQMVMLSEYEAWAQGMRVAPAYREQGIATTLTHALFDWAREQGARRARNMIHSWNMPSLANARHVGFEPGVEFRWAMPEPDADAGRDSESDYRVGDDADAAWALWTGSEMRTELSGLALDPDESWALSELTRQRLHDAAADDRLFVVADERVAGFTHRVRTYTREPEDGGEVTWAEYAVAAWTDADACRALMDAIRRDAAAVGADRTRVLVPEALGWLSDVALARSDLAEEPTFVMEADLT</sequence>
<organism evidence="4 5">
    <name type="scientific">Haloferax larsenii</name>
    <dbReference type="NCBI Taxonomy" id="302484"/>
    <lineage>
        <taxon>Archaea</taxon>
        <taxon>Methanobacteriati</taxon>
        <taxon>Methanobacteriota</taxon>
        <taxon>Stenosarchaea group</taxon>
        <taxon>Halobacteria</taxon>
        <taxon>Halobacteriales</taxon>
        <taxon>Haloferacaceae</taxon>
        <taxon>Haloferax</taxon>
    </lineage>
</organism>
<keyword evidence="2 4" id="KW-0012">Acyltransferase</keyword>
<protein>
    <submittedName>
        <fullName evidence="4">L-amino acid N-acyltransferase YncA</fullName>
    </submittedName>
</protein>
<name>A0A1H7QLF8_HALLR</name>
<dbReference type="RefSeq" id="WP_074794197.1">
    <property type="nucleotide sequence ID" value="NZ_FOAD01000005.1"/>
</dbReference>
<dbReference type="OrthoDB" id="134118at2157"/>
<evidence type="ECO:0000313" key="5">
    <source>
        <dbReference type="Proteomes" id="UP000183894"/>
    </source>
</evidence>
<dbReference type="PROSITE" id="PS51186">
    <property type="entry name" value="GNAT"/>
    <property type="match status" value="1"/>
</dbReference>
<evidence type="ECO:0000256" key="2">
    <source>
        <dbReference type="ARBA" id="ARBA00023315"/>
    </source>
</evidence>
<dbReference type="AlphaFoldDB" id="A0A1H7QLF8"/>
<dbReference type="InterPro" id="IPR050832">
    <property type="entry name" value="Bact_Acetyltransf"/>
</dbReference>
<evidence type="ECO:0000313" key="4">
    <source>
        <dbReference type="EMBL" id="SEL48649.1"/>
    </source>
</evidence>
<dbReference type="Pfam" id="PF00583">
    <property type="entry name" value="Acetyltransf_1"/>
    <property type="match status" value="1"/>
</dbReference>
<dbReference type="EMBL" id="FOAD01000005">
    <property type="protein sequence ID" value="SEL48649.1"/>
    <property type="molecule type" value="Genomic_DNA"/>
</dbReference>
<keyword evidence="1 4" id="KW-0808">Transferase</keyword>
<dbReference type="InterPro" id="IPR000182">
    <property type="entry name" value="GNAT_dom"/>
</dbReference>
<accession>A0A1H7QLF8</accession>